<feature type="region of interest" description="Disordered" evidence="2">
    <location>
        <begin position="138"/>
        <end position="159"/>
    </location>
</feature>
<gene>
    <name evidence="3" type="ORF">PIB30_084910</name>
</gene>
<protein>
    <submittedName>
        <fullName evidence="3">Uncharacterized protein</fullName>
    </submittedName>
</protein>
<reference evidence="3 4" key="1">
    <citation type="journal article" date="2023" name="Plants (Basel)">
        <title>Bridging the Gap: Combining Genomics and Transcriptomics Approaches to Understand Stylosanthes scabra, an Orphan Legume from the Brazilian Caatinga.</title>
        <authorList>
            <person name="Ferreira-Neto J.R.C."/>
            <person name="da Silva M.D."/>
            <person name="Binneck E."/>
            <person name="de Melo N.F."/>
            <person name="da Silva R.H."/>
            <person name="de Melo A.L.T.M."/>
            <person name="Pandolfi V."/>
            <person name="Bustamante F.O."/>
            <person name="Brasileiro-Vidal A.C."/>
            <person name="Benko-Iseppon A.M."/>
        </authorList>
    </citation>
    <scope>NUCLEOTIDE SEQUENCE [LARGE SCALE GENOMIC DNA]</scope>
    <source>
        <tissue evidence="3">Leaves</tissue>
    </source>
</reference>
<keyword evidence="1" id="KW-0175">Coiled coil</keyword>
<proteinExistence type="predicted"/>
<evidence type="ECO:0000256" key="1">
    <source>
        <dbReference type="SAM" id="Coils"/>
    </source>
</evidence>
<comment type="caution">
    <text evidence="3">The sequence shown here is derived from an EMBL/GenBank/DDBJ whole genome shotgun (WGS) entry which is preliminary data.</text>
</comment>
<dbReference type="Proteomes" id="UP001341840">
    <property type="component" value="Unassembled WGS sequence"/>
</dbReference>
<evidence type="ECO:0000313" key="3">
    <source>
        <dbReference type="EMBL" id="MED6163938.1"/>
    </source>
</evidence>
<name>A0ABU6UWE4_9FABA</name>
<accession>A0ABU6UWE4</accession>
<dbReference type="EMBL" id="JASCZI010122223">
    <property type="protein sequence ID" value="MED6163938.1"/>
    <property type="molecule type" value="Genomic_DNA"/>
</dbReference>
<evidence type="ECO:0000313" key="4">
    <source>
        <dbReference type="Proteomes" id="UP001341840"/>
    </source>
</evidence>
<feature type="coiled-coil region" evidence="1">
    <location>
        <begin position="33"/>
        <end position="91"/>
    </location>
</feature>
<keyword evidence="4" id="KW-1185">Reference proteome</keyword>
<evidence type="ECO:0000256" key="2">
    <source>
        <dbReference type="SAM" id="MobiDB-lite"/>
    </source>
</evidence>
<sequence length="159" mass="18866">MQNTQAHYLKELEALKTRQDDLWSQQNHFYHTMRTQQEEMAKEIQEAKKYQVNQTLMQFRRDLLEKIEERIHKQENEIIEMHSQIKEWTKNASSREAYCCWAHQQANPNLVLILIHDIPKFVHSNAAKGKHIFQGALKTHQQGKPSQPSHTPMAEPEKN</sequence>
<organism evidence="3 4">
    <name type="scientific">Stylosanthes scabra</name>
    <dbReference type="NCBI Taxonomy" id="79078"/>
    <lineage>
        <taxon>Eukaryota</taxon>
        <taxon>Viridiplantae</taxon>
        <taxon>Streptophyta</taxon>
        <taxon>Embryophyta</taxon>
        <taxon>Tracheophyta</taxon>
        <taxon>Spermatophyta</taxon>
        <taxon>Magnoliopsida</taxon>
        <taxon>eudicotyledons</taxon>
        <taxon>Gunneridae</taxon>
        <taxon>Pentapetalae</taxon>
        <taxon>rosids</taxon>
        <taxon>fabids</taxon>
        <taxon>Fabales</taxon>
        <taxon>Fabaceae</taxon>
        <taxon>Papilionoideae</taxon>
        <taxon>50 kb inversion clade</taxon>
        <taxon>dalbergioids sensu lato</taxon>
        <taxon>Dalbergieae</taxon>
        <taxon>Pterocarpus clade</taxon>
        <taxon>Stylosanthes</taxon>
    </lineage>
</organism>
<feature type="compositionally biased region" description="Polar residues" evidence="2">
    <location>
        <begin position="139"/>
        <end position="150"/>
    </location>
</feature>